<feature type="domain" description="LysR substrate-binding" evidence="3">
    <location>
        <begin position="24"/>
        <end position="121"/>
    </location>
</feature>
<proteinExistence type="inferred from homology"/>
<dbReference type="GO" id="GO:0043565">
    <property type="term" value="F:sequence-specific DNA binding"/>
    <property type="evidence" value="ECO:0007669"/>
    <property type="project" value="TreeGrafter"/>
</dbReference>
<organism evidence="5 7">
    <name type="scientific">Jannaschia seohaensis</name>
    <dbReference type="NCBI Taxonomy" id="475081"/>
    <lineage>
        <taxon>Bacteria</taxon>
        <taxon>Pseudomonadati</taxon>
        <taxon>Pseudomonadota</taxon>
        <taxon>Alphaproteobacteria</taxon>
        <taxon>Rhodobacterales</taxon>
        <taxon>Roseobacteraceae</taxon>
        <taxon>Jannaschia</taxon>
    </lineage>
</organism>
<dbReference type="AlphaFoldDB" id="A0A2Y9B413"/>
<evidence type="ECO:0000313" key="4">
    <source>
        <dbReference type="EMBL" id="PWJ12937.1"/>
    </source>
</evidence>
<dbReference type="InterPro" id="IPR005119">
    <property type="entry name" value="LysR_subst-bd"/>
</dbReference>
<evidence type="ECO:0000313" key="6">
    <source>
        <dbReference type="Proteomes" id="UP000245839"/>
    </source>
</evidence>
<dbReference type="EMBL" id="UETC01000015">
    <property type="protein sequence ID" value="SSA50745.1"/>
    <property type="molecule type" value="Genomic_DNA"/>
</dbReference>
<dbReference type="Proteomes" id="UP000245839">
    <property type="component" value="Unassembled WGS sequence"/>
</dbReference>
<evidence type="ECO:0000313" key="5">
    <source>
        <dbReference type="EMBL" id="SSA50745.1"/>
    </source>
</evidence>
<accession>A0A2Y9B413</accession>
<name>A0A2Y9B413_9RHOB</name>
<reference evidence="4 6" key="2">
    <citation type="submission" date="2018-03" db="EMBL/GenBank/DDBJ databases">
        <title>Genomic Encyclopedia of Archaeal and Bacterial Type Strains, Phase II (KMG-II): from individual species to whole genera.</title>
        <authorList>
            <person name="Goeker M."/>
        </authorList>
    </citation>
    <scope>NUCLEOTIDE SEQUENCE [LARGE SCALE GENOMIC DNA]</scope>
    <source>
        <strain evidence="4 6">DSM 25227</strain>
    </source>
</reference>
<gene>
    <name evidence="4" type="ORF">BCF38_11573</name>
    <name evidence="5" type="ORF">SAMN05421539_11573</name>
</gene>
<dbReference type="InterPro" id="IPR058163">
    <property type="entry name" value="LysR-type_TF_proteobact-type"/>
</dbReference>
<protein>
    <submittedName>
        <fullName evidence="5">LysR substrate binding domain-containing protein</fullName>
    </submittedName>
</protein>
<reference evidence="5 7" key="1">
    <citation type="submission" date="2016-10" db="EMBL/GenBank/DDBJ databases">
        <authorList>
            <person name="Cai Z."/>
        </authorList>
    </citation>
    <scope>NUCLEOTIDE SEQUENCE [LARGE SCALE GENOMIC DNA]</scope>
    <source>
        <strain evidence="5 7">DSM 25227</strain>
    </source>
</reference>
<dbReference type="CDD" id="cd05466">
    <property type="entry name" value="PBP2_LTTR_substrate"/>
    <property type="match status" value="1"/>
</dbReference>
<dbReference type="EMBL" id="QGDJ01000015">
    <property type="protein sequence ID" value="PWJ12937.1"/>
    <property type="molecule type" value="Genomic_DNA"/>
</dbReference>
<comment type="similarity">
    <text evidence="1">Belongs to the LysR transcriptional regulatory family.</text>
</comment>
<dbReference type="SUPFAM" id="SSF53850">
    <property type="entry name" value="Periplasmic binding protein-like II"/>
    <property type="match status" value="1"/>
</dbReference>
<sequence>MLDHVRAMARGADMVSLSALGHAQSVEGLVRITASELVSAYILPPLVQEIGRDAPRLEIDIVADNGIRDLARREADIAIRHAMPDRPNLRARRLRDEVMRVYASAAYLAAAGMPTRETLLLHPGDRDALCLQRLLQRDQPHDRATSGRRHHLQAHDRRPSSSVGLPAEAGPSCIESGPRANRHGSASASWITGR</sequence>
<dbReference type="PANTHER" id="PTHR30537">
    <property type="entry name" value="HTH-TYPE TRANSCRIPTIONAL REGULATOR"/>
    <property type="match status" value="1"/>
</dbReference>
<dbReference type="GO" id="GO:0003700">
    <property type="term" value="F:DNA-binding transcription factor activity"/>
    <property type="evidence" value="ECO:0007669"/>
    <property type="project" value="TreeGrafter"/>
</dbReference>
<dbReference type="GO" id="GO:0006351">
    <property type="term" value="P:DNA-templated transcription"/>
    <property type="evidence" value="ECO:0007669"/>
    <property type="project" value="TreeGrafter"/>
</dbReference>
<evidence type="ECO:0000256" key="1">
    <source>
        <dbReference type="ARBA" id="ARBA00009437"/>
    </source>
</evidence>
<dbReference type="Gene3D" id="3.40.190.290">
    <property type="match status" value="1"/>
</dbReference>
<keyword evidence="6" id="KW-1185">Reference proteome</keyword>
<evidence type="ECO:0000313" key="7">
    <source>
        <dbReference type="Proteomes" id="UP000251571"/>
    </source>
</evidence>
<evidence type="ECO:0000256" key="2">
    <source>
        <dbReference type="SAM" id="MobiDB-lite"/>
    </source>
</evidence>
<dbReference type="Pfam" id="PF03466">
    <property type="entry name" value="LysR_substrate"/>
    <property type="match status" value="1"/>
</dbReference>
<feature type="compositionally biased region" description="Polar residues" evidence="2">
    <location>
        <begin position="184"/>
        <end position="194"/>
    </location>
</feature>
<feature type="region of interest" description="Disordered" evidence="2">
    <location>
        <begin position="139"/>
        <end position="194"/>
    </location>
</feature>
<dbReference type="Proteomes" id="UP000251571">
    <property type="component" value="Unassembled WGS sequence"/>
</dbReference>
<evidence type="ECO:0000259" key="3">
    <source>
        <dbReference type="Pfam" id="PF03466"/>
    </source>
</evidence>
<dbReference type="PANTHER" id="PTHR30537:SF3">
    <property type="entry name" value="TRANSCRIPTIONAL REGULATORY PROTEIN"/>
    <property type="match status" value="1"/>
</dbReference>